<sequence length="156" mass="18788">MEKVFEDYFSEYQSDMVAICLEYVDNKADDIYIYCSYEPKMYVFDVFYKINGKIVHKHQLNEAIKNSEGQHNVVYDVSRERQKATLRIGNENLKLIHKKCEEFNKEMPTEIKLHYNVKQNSLKGQYKYDLVYSNDDELLPDDIFDIWFEDVKQRNL</sequence>
<dbReference type="RefSeq" id="WP_048685322.1">
    <property type="nucleotide sequence ID" value="NZ_CCXW01000007.1"/>
</dbReference>
<evidence type="ECO:0000313" key="1">
    <source>
        <dbReference type="EMBL" id="CEG10706.1"/>
    </source>
</evidence>
<accession>A0AAN2PAX8</accession>
<evidence type="ECO:0008006" key="3">
    <source>
        <dbReference type="Google" id="ProtNLM"/>
    </source>
</evidence>
<reference evidence="1 2" key="1">
    <citation type="journal article" date="2014" name="Genome Announc.">
        <title>Genome Sequence of Bacillus simplex Strain P558, Isolated from a Human Fecal Sample.</title>
        <authorList>
            <person name="Croce O."/>
            <person name="Hugon P."/>
            <person name="Lagier J.C."/>
            <person name="Bibi F."/>
            <person name="Robert C."/>
            <person name="Azhar E.I."/>
            <person name="Raoult D."/>
            <person name="Fournier P.E."/>
        </authorList>
    </citation>
    <scope>NUCLEOTIDE SEQUENCE [LARGE SCALE GENOMIC DNA]</scope>
    <source>
        <strain evidence="1 2">P558</strain>
    </source>
</reference>
<comment type="caution">
    <text evidence="1">The sequence shown here is derived from an EMBL/GenBank/DDBJ whole genome shotgun (WGS) entry which is preliminary data.</text>
</comment>
<evidence type="ECO:0000313" key="2">
    <source>
        <dbReference type="Proteomes" id="UP000182110"/>
    </source>
</evidence>
<gene>
    <name evidence="1" type="ORF">BN1180_05981</name>
</gene>
<keyword evidence="2" id="KW-1185">Reference proteome</keyword>
<name>A0AAN2PAX8_9BACI</name>
<dbReference type="EMBL" id="CCXW01000007">
    <property type="protein sequence ID" value="CEG10706.1"/>
    <property type="molecule type" value="Genomic_DNA"/>
</dbReference>
<proteinExistence type="predicted"/>
<organism evidence="1 2">
    <name type="scientific">Peribacillus simplex</name>
    <dbReference type="NCBI Taxonomy" id="1478"/>
    <lineage>
        <taxon>Bacteria</taxon>
        <taxon>Bacillati</taxon>
        <taxon>Bacillota</taxon>
        <taxon>Bacilli</taxon>
        <taxon>Bacillales</taxon>
        <taxon>Bacillaceae</taxon>
        <taxon>Peribacillus</taxon>
    </lineage>
</organism>
<dbReference type="Proteomes" id="UP000182110">
    <property type="component" value="Unassembled WGS sequence"/>
</dbReference>
<dbReference type="AlphaFoldDB" id="A0AAN2PAX8"/>
<protein>
    <recommendedName>
        <fullName evidence="3">DUF600 domain-containing protein</fullName>
    </recommendedName>
</protein>